<dbReference type="InterPro" id="IPR005467">
    <property type="entry name" value="His_kinase_dom"/>
</dbReference>
<proteinExistence type="predicted"/>
<name>A0A810QBI1_9FIRM</name>
<dbReference type="EMBL" id="AP023420">
    <property type="protein sequence ID" value="BCK85334.1"/>
    <property type="molecule type" value="Genomic_DNA"/>
</dbReference>
<comment type="catalytic activity">
    <reaction evidence="1">
        <text>ATP + protein L-histidine = ADP + protein N-phospho-L-histidine.</text>
        <dbReference type="EC" id="2.7.13.3"/>
    </reaction>
</comment>
<dbReference type="PANTHER" id="PTHR45436:SF5">
    <property type="entry name" value="SENSOR HISTIDINE KINASE TRCS"/>
    <property type="match status" value="1"/>
</dbReference>
<keyword evidence="14" id="KW-1185">Reference proteome</keyword>
<evidence type="ECO:0000256" key="7">
    <source>
        <dbReference type="ARBA" id="ARBA00022777"/>
    </source>
</evidence>
<organism evidence="13 14">
    <name type="scientific">Pusillibacter faecalis</name>
    <dbReference type="NCBI Taxonomy" id="2714358"/>
    <lineage>
        <taxon>Bacteria</taxon>
        <taxon>Bacillati</taxon>
        <taxon>Bacillota</taxon>
        <taxon>Clostridia</taxon>
        <taxon>Eubacteriales</taxon>
        <taxon>Oscillospiraceae</taxon>
        <taxon>Pusillibacter</taxon>
    </lineage>
</organism>
<dbReference type="GO" id="GO:0000155">
    <property type="term" value="F:phosphorelay sensor kinase activity"/>
    <property type="evidence" value="ECO:0007669"/>
    <property type="project" value="InterPro"/>
</dbReference>
<feature type="domain" description="Histidine kinase" evidence="12">
    <location>
        <begin position="198"/>
        <end position="409"/>
    </location>
</feature>
<feature type="transmembrane region" description="Helical" evidence="11">
    <location>
        <begin position="155"/>
        <end position="177"/>
    </location>
</feature>
<evidence type="ECO:0000259" key="12">
    <source>
        <dbReference type="PROSITE" id="PS50109"/>
    </source>
</evidence>
<keyword evidence="9" id="KW-0902">Two-component regulatory system</keyword>
<evidence type="ECO:0000256" key="11">
    <source>
        <dbReference type="SAM" id="Phobius"/>
    </source>
</evidence>
<dbReference type="CDD" id="cd00082">
    <property type="entry name" value="HisKA"/>
    <property type="match status" value="1"/>
</dbReference>
<keyword evidence="8 11" id="KW-1133">Transmembrane helix</keyword>
<dbReference type="InterPro" id="IPR004358">
    <property type="entry name" value="Sig_transdc_His_kin-like_C"/>
</dbReference>
<dbReference type="KEGG" id="pfaa:MM59RIKEN_26530"/>
<dbReference type="InterPro" id="IPR036890">
    <property type="entry name" value="HATPase_C_sf"/>
</dbReference>
<keyword evidence="5" id="KW-0808">Transferase</keyword>
<keyword evidence="4" id="KW-0597">Phosphoprotein</keyword>
<evidence type="ECO:0000256" key="1">
    <source>
        <dbReference type="ARBA" id="ARBA00000085"/>
    </source>
</evidence>
<keyword evidence="6 11" id="KW-0812">Transmembrane</keyword>
<dbReference type="InterPro" id="IPR036097">
    <property type="entry name" value="HisK_dim/P_sf"/>
</dbReference>
<evidence type="ECO:0000256" key="4">
    <source>
        <dbReference type="ARBA" id="ARBA00022553"/>
    </source>
</evidence>
<protein>
    <recommendedName>
        <fullName evidence="3">histidine kinase</fullName>
        <ecNumber evidence="3">2.7.13.3</ecNumber>
    </recommendedName>
</protein>
<dbReference type="InterPro" id="IPR003661">
    <property type="entry name" value="HisK_dim/P_dom"/>
</dbReference>
<dbReference type="SUPFAM" id="SSF55874">
    <property type="entry name" value="ATPase domain of HSP90 chaperone/DNA topoisomerase II/histidine kinase"/>
    <property type="match status" value="1"/>
</dbReference>
<dbReference type="PANTHER" id="PTHR45436">
    <property type="entry name" value="SENSOR HISTIDINE KINASE YKOH"/>
    <property type="match status" value="1"/>
</dbReference>
<dbReference type="AlphaFoldDB" id="A0A810QBI1"/>
<accession>A0A810QBI1</accession>
<dbReference type="SUPFAM" id="SSF47384">
    <property type="entry name" value="Homodimeric domain of signal transducing histidine kinase"/>
    <property type="match status" value="1"/>
</dbReference>
<gene>
    <name evidence="13" type="ORF">MM59RIKEN_26530</name>
</gene>
<reference evidence="13" key="1">
    <citation type="submission" date="2020-09" db="EMBL/GenBank/DDBJ databases">
        <title>New species isolated from human feces.</title>
        <authorList>
            <person name="Kitahara M."/>
            <person name="Shigeno Y."/>
            <person name="Shime M."/>
            <person name="Matsumoto Y."/>
            <person name="Nakamura S."/>
            <person name="Motooka D."/>
            <person name="Fukuoka S."/>
            <person name="Nishikawa H."/>
            <person name="Benno Y."/>
        </authorList>
    </citation>
    <scope>NUCLEOTIDE SEQUENCE</scope>
    <source>
        <strain evidence="13">MM59</strain>
    </source>
</reference>
<dbReference type="PROSITE" id="PS50109">
    <property type="entry name" value="HIS_KIN"/>
    <property type="match status" value="1"/>
</dbReference>
<dbReference type="SMART" id="SM00388">
    <property type="entry name" value="HisKA"/>
    <property type="match status" value="1"/>
</dbReference>
<dbReference type="Gene3D" id="1.10.287.130">
    <property type="match status" value="1"/>
</dbReference>
<dbReference type="Pfam" id="PF00512">
    <property type="entry name" value="HisKA"/>
    <property type="match status" value="1"/>
</dbReference>
<comment type="subcellular location">
    <subcellularLocation>
        <location evidence="2">Membrane</location>
    </subcellularLocation>
</comment>
<dbReference type="GO" id="GO:0005886">
    <property type="term" value="C:plasma membrane"/>
    <property type="evidence" value="ECO:0007669"/>
    <property type="project" value="TreeGrafter"/>
</dbReference>
<dbReference type="SMART" id="SM00387">
    <property type="entry name" value="HATPase_c"/>
    <property type="match status" value="1"/>
</dbReference>
<keyword evidence="7 13" id="KW-0418">Kinase</keyword>
<dbReference type="InterPro" id="IPR003594">
    <property type="entry name" value="HATPase_dom"/>
</dbReference>
<evidence type="ECO:0000256" key="5">
    <source>
        <dbReference type="ARBA" id="ARBA00022679"/>
    </source>
</evidence>
<dbReference type="EC" id="2.7.13.3" evidence="3"/>
<evidence type="ECO:0000256" key="8">
    <source>
        <dbReference type="ARBA" id="ARBA00022989"/>
    </source>
</evidence>
<evidence type="ECO:0000256" key="6">
    <source>
        <dbReference type="ARBA" id="ARBA00022692"/>
    </source>
</evidence>
<dbReference type="RefSeq" id="WP_213543478.1">
    <property type="nucleotide sequence ID" value="NZ_AP023420.1"/>
</dbReference>
<evidence type="ECO:0000256" key="3">
    <source>
        <dbReference type="ARBA" id="ARBA00012438"/>
    </source>
</evidence>
<keyword evidence="10 11" id="KW-0472">Membrane</keyword>
<dbReference type="Proteomes" id="UP000679848">
    <property type="component" value="Chromosome"/>
</dbReference>
<evidence type="ECO:0000256" key="2">
    <source>
        <dbReference type="ARBA" id="ARBA00004370"/>
    </source>
</evidence>
<sequence>MIRSLRRKFLFIAMLSLLGTLAILCTAVGFGIRHIVIQRADRAISLLYENGGEFPSPEATDPSMGLDFQVTMETPFETRYFVVTLTSQQEVSSVDIEHIAALDRQTVVESVSEILATGADQGYVEHYRFGIFHHEEGTTIIGLDCFLQVQSAYNMLRMTILASAACALIVFILLLIFSEKAIRPFVENLERQRQFVTDASHELKTPLAILSADIGLLESSPGERKWLSSAQAQISRLDNLIKNLVELARTEETIQDASRTVFSLSDIALACGDSFQPLAEAAGKSLRTAIAPNLHMRGIQDNLFRLFSILLDNAVKYCDPGGEIDFTITRRGRLASIIVSNPCAGLDPSQLPRYFDRFYRADSSRTRATGGYGIGLSTARAIVTRHHGHIANRYAGGIITFSVTLPLYARKKEEFVPNT</sequence>
<dbReference type="InterPro" id="IPR050428">
    <property type="entry name" value="TCS_sensor_his_kinase"/>
</dbReference>
<evidence type="ECO:0000313" key="14">
    <source>
        <dbReference type="Proteomes" id="UP000679848"/>
    </source>
</evidence>
<dbReference type="PRINTS" id="PR00344">
    <property type="entry name" value="BCTRLSENSOR"/>
</dbReference>
<evidence type="ECO:0000313" key="13">
    <source>
        <dbReference type="EMBL" id="BCK85334.1"/>
    </source>
</evidence>
<evidence type="ECO:0000256" key="9">
    <source>
        <dbReference type="ARBA" id="ARBA00023012"/>
    </source>
</evidence>
<evidence type="ECO:0000256" key="10">
    <source>
        <dbReference type="ARBA" id="ARBA00023136"/>
    </source>
</evidence>
<dbReference type="Pfam" id="PF02518">
    <property type="entry name" value="HATPase_c"/>
    <property type="match status" value="1"/>
</dbReference>
<dbReference type="Gene3D" id="3.30.565.10">
    <property type="entry name" value="Histidine kinase-like ATPase, C-terminal domain"/>
    <property type="match status" value="1"/>
</dbReference>